<gene>
    <name evidence="2" type="ORF">FCL40_14800</name>
</gene>
<dbReference type="RefSeq" id="WP_136854078.1">
    <property type="nucleotide sequence ID" value="NZ_SWCI01000012.1"/>
</dbReference>
<dbReference type="Proteomes" id="UP000305674">
    <property type="component" value="Unassembled WGS sequence"/>
</dbReference>
<accession>A0A4U1BA99</accession>
<dbReference type="EMBL" id="SWCI01000012">
    <property type="protein sequence ID" value="TKB47743.1"/>
    <property type="molecule type" value="Genomic_DNA"/>
</dbReference>
<name>A0A4U1BA99_9GAMM</name>
<evidence type="ECO:0000313" key="3">
    <source>
        <dbReference type="Proteomes" id="UP000305674"/>
    </source>
</evidence>
<feature type="chain" id="PRO_5020818947" evidence="1">
    <location>
        <begin position="24"/>
        <end position="179"/>
    </location>
</feature>
<evidence type="ECO:0000256" key="1">
    <source>
        <dbReference type="SAM" id="SignalP"/>
    </source>
</evidence>
<keyword evidence="3" id="KW-1185">Reference proteome</keyword>
<protein>
    <submittedName>
        <fullName evidence="2">Uncharacterized protein</fullName>
    </submittedName>
</protein>
<sequence length="179" mass="19981">MTRTLLLVALASLLGGCATPRLPMDPSGPVATVTYIRQDVNHYIDEATGQVIPAETHTAFAGKLISTEYRKTFASTIYQYRSTECQGGPTIIGHINLDQPTTVKVSAGQPLVNSYRTQFQSCEKNCFKRYYTASVFTPEENGRYELVVEPIDGPVLYKLENGERIPQPLRTDLPERCQY</sequence>
<dbReference type="AlphaFoldDB" id="A0A4U1BA99"/>
<proteinExistence type="predicted"/>
<feature type="signal peptide" evidence="1">
    <location>
        <begin position="1"/>
        <end position="23"/>
    </location>
</feature>
<dbReference type="PROSITE" id="PS51257">
    <property type="entry name" value="PROKAR_LIPOPROTEIN"/>
    <property type="match status" value="1"/>
</dbReference>
<reference evidence="2 3" key="1">
    <citation type="submission" date="2019-04" db="EMBL/GenBank/DDBJ databases">
        <authorList>
            <person name="Hwang J.C."/>
        </authorList>
    </citation>
    <scope>NUCLEOTIDE SEQUENCE [LARGE SCALE GENOMIC DNA]</scope>
    <source>
        <strain evidence="2 3">IMCC35001</strain>
    </source>
</reference>
<organism evidence="2 3">
    <name type="scientific">Ferrimonas sediminicola</name>
    <dbReference type="NCBI Taxonomy" id="2569538"/>
    <lineage>
        <taxon>Bacteria</taxon>
        <taxon>Pseudomonadati</taxon>
        <taxon>Pseudomonadota</taxon>
        <taxon>Gammaproteobacteria</taxon>
        <taxon>Alteromonadales</taxon>
        <taxon>Ferrimonadaceae</taxon>
        <taxon>Ferrimonas</taxon>
    </lineage>
</organism>
<dbReference type="OrthoDB" id="9255680at2"/>
<evidence type="ECO:0000313" key="2">
    <source>
        <dbReference type="EMBL" id="TKB47743.1"/>
    </source>
</evidence>
<comment type="caution">
    <text evidence="2">The sequence shown here is derived from an EMBL/GenBank/DDBJ whole genome shotgun (WGS) entry which is preliminary data.</text>
</comment>
<keyword evidence="1" id="KW-0732">Signal</keyword>